<name>A0A1Y1WLK5_9FUNG</name>
<dbReference type="EMBL" id="MCFD01000001">
    <property type="protein sequence ID" value="ORX74437.1"/>
    <property type="molecule type" value="Genomic_DNA"/>
</dbReference>
<gene>
    <name evidence="1" type="ORF">DL89DRAFT_16425</name>
</gene>
<sequence length="160" mass="17328">MISSTRISWRYVSFSSVISCQSASLKSLVVSQYEFSSSSSGFVHRPDPQVFLVPLVPLPVFLDSLQDLLVPHPAACGRAAANAVSKQLLDLLHQCLVEIPLALPAIDDLARLLDIGVAARVLRDRRLHDRKHFLCHQVVPVGGAIAAVACLELRLPQTGG</sequence>
<evidence type="ECO:0000313" key="1">
    <source>
        <dbReference type="EMBL" id="ORX74437.1"/>
    </source>
</evidence>
<comment type="caution">
    <text evidence="1">The sequence shown here is derived from an EMBL/GenBank/DDBJ whole genome shotgun (WGS) entry which is preliminary data.</text>
</comment>
<dbReference type="RefSeq" id="XP_040747648.1">
    <property type="nucleotide sequence ID" value="XM_040883709.1"/>
</dbReference>
<dbReference type="GeneID" id="63800357"/>
<reference evidence="1 2" key="1">
    <citation type="submission" date="2016-07" db="EMBL/GenBank/DDBJ databases">
        <title>Pervasive Adenine N6-methylation of Active Genes in Fungi.</title>
        <authorList>
            <consortium name="DOE Joint Genome Institute"/>
            <person name="Mondo S.J."/>
            <person name="Dannebaum R.O."/>
            <person name="Kuo R.C."/>
            <person name="Labutti K."/>
            <person name="Haridas S."/>
            <person name="Kuo A."/>
            <person name="Salamov A."/>
            <person name="Ahrendt S.R."/>
            <person name="Lipzen A."/>
            <person name="Sullivan W."/>
            <person name="Andreopoulos W.B."/>
            <person name="Clum A."/>
            <person name="Lindquist E."/>
            <person name="Daum C."/>
            <person name="Ramamoorthy G.K."/>
            <person name="Gryganskyi A."/>
            <person name="Culley D."/>
            <person name="Magnuson J.K."/>
            <person name="James T.Y."/>
            <person name="O'Malley M.A."/>
            <person name="Stajich J.E."/>
            <person name="Spatafora J.W."/>
            <person name="Visel A."/>
            <person name="Grigoriev I.V."/>
        </authorList>
    </citation>
    <scope>NUCLEOTIDE SEQUENCE [LARGE SCALE GENOMIC DNA]</scope>
    <source>
        <strain evidence="1 2">ATCC 12442</strain>
    </source>
</reference>
<proteinExistence type="predicted"/>
<evidence type="ECO:0000313" key="2">
    <source>
        <dbReference type="Proteomes" id="UP000193922"/>
    </source>
</evidence>
<dbReference type="Proteomes" id="UP000193922">
    <property type="component" value="Unassembled WGS sequence"/>
</dbReference>
<protein>
    <submittedName>
        <fullName evidence="1">Uncharacterized protein</fullName>
    </submittedName>
</protein>
<organism evidence="1 2">
    <name type="scientific">Linderina pennispora</name>
    <dbReference type="NCBI Taxonomy" id="61395"/>
    <lineage>
        <taxon>Eukaryota</taxon>
        <taxon>Fungi</taxon>
        <taxon>Fungi incertae sedis</taxon>
        <taxon>Zoopagomycota</taxon>
        <taxon>Kickxellomycotina</taxon>
        <taxon>Kickxellomycetes</taxon>
        <taxon>Kickxellales</taxon>
        <taxon>Kickxellaceae</taxon>
        <taxon>Linderina</taxon>
    </lineage>
</organism>
<accession>A0A1Y1WLK5</accession>
<dbReference type="AlphaFoldDB" id="A0A1Y1WLK5"/>
<keyword evidence="2" id="KW-1185">Reference proteome</keyword>